<evidence type="ECO:0000259" key="7">
    <source>
        <dbReference type="Pfam" id="PF08281"/>
    </source>
</evidence>
<dbReference type="InterPro" id="IPR039425">
    <property type="entry name" value="RNA_pol_sigma-70-like"/>
</dbReference>
<sequence>MSDGELITRAKDGDPEAWRELYAAHAGRLLAWLRLRPTRDAAVTAEDVASETWYVAASKIHDFRGTSADFVGWLFGTARRVAANARRTAERRATSPQEPETLVESSGPAEDHALVHERLDWIRSVLAPLSPRERDAIGLVDVLGLDSQSAAEALGITVTALRVARHRGLRRLRREQSLAPATLIEQRLI</sequence>
<name>A0ABT9NUE6_9ACTN</name>
<dbReference type="SUPFAM" id="SSF88659">
    <property type="entry name" value="Sigma3 and sigma4 domains of RNA polymerase sigma factors"/>
    <property type="match status" value="1"/>
</dbReference>
<evidence type="ECO:0000256" key="2">
    <source>
        <dbReference type="ARBA" id="ARBA00023015"/>
    </source>
</evidence>
<evidence type="ECO:0000259" key="6">
    <source>
        <dbReference type="Pfam" id="PF04542"/>
    </source>
</evidence>
<evidence type="ECO:0000256" key="5">
    <source>
        <dbReference type="SAM" id="MobiDB-lite"/>
    </source>
</evidence>
<dbReference type="InterPro" id="IPR007627">
    <property type="entry name" value="RNA_pol_sigma70_r2"/>
</dbReference>
<dbReference type="Gene3D" id="1.10.10.10">
    <property type="entry name" value="Winged helix-like DNA-binding domain superfamily/Winged helix DNA-binding domain"/>
    <property type="match status" value="1"/>
</dbReference>
<comment type="caution">
    <text evidence="8">The sequence shown here is derived from an EMBL/GenBank/DDBJ whole genome shotgun (WGS) entry which is preliminary data.</text>
</comment>
<gene>
    <name evidence="8" type="ORF">J2S59_003837</name>
</gene>
<evidence type="ECO:0000256" key="4">
    <source>
        <dbReference type="ARBA" id="ARBA00023163"/>
    </source>
</evidence>
<dbReference type="InterPro" id="IPR013324">
    <property type="entry name" value="RNA_pol_sigma_r3/r4-like"/>
</dbReference>
<dbReference type="Pfam" id="PF04542">
    <property type="entry name" value="Sigma70_r2"/>
    <property type="match status" value="1"/>
</dbReference>
<dbReference type="SUPFAM" id="SSF88946">
    <property type="entry name" value="Sigma2 domain of RNA polymerase sigma factors"/>
    <property type="match status" value="1"/>
</dbReference>
<keyword evidence="3" id="KW-0731">Sigma factor</keyword>
<feature type="domain" description="RNA polymerase sigma factor 70 region 4 type 2" evidence="7">
    <location>
        <begin position="120"/>
        <end position="172"/>
    </location>
</feature>
<dbReference type="PANTHER" id="PTHR43133:SF66">
    <property type="entry name" value="ECF RNA POLYMERASE SIGMA FACTOR SIGK"/>
    <property type="match status" value="1"/>
</dbReference>
<organism evidence="8 9">
    <name type="scientific">Nocardioides massiliensis</name>
    <dbReference type="NCBI Taxonomy" id="1325935"/>
    <lineage>
        <taxon>Bacteria</taxon>
        <taxon>Bacillati</taxon>
        <taxon>Actinomycetota</taxon>
        <taxon>Actinomycetes</taxon>
        <taxon>Propionibacteriales</taxon>
        <taxon>Nocardioidaceae</taxon>
        <taxon>Nocardioides</taxon>
    </lineage>
</organism>
<comment type="similarity">
    <text evidence="1">Belongs to the sigma-70 factor family. ECF subfamily.</text>
</comment>
<accession>A0ABT9NUE6</accession>
<dbReference type="InterPro" id="IPR036388">
    <property type="entry name" value="WH-like_DNA-bd_sf"/>
</dbReference>
<evidence type="ECO:0000313" key="8">
    <source>
        <dbReference type="EMBL" id="MDP9824028.1"/>
    </source>
</evidence>
<keyword evidence="2" id="KW-0805">Transcription regulation</keyword>
<proteinExistence type="inferred from homology"/>
<dbReference type="Proteomes" id="UP001240447">
    <property type="component" value="Unassembled WGS sequence"/>
</dbReference>
<dbReference type="Gene3D" id="1.10.1740.10">
    <property type="match status" value="1"/>
</dbReference>
<dbReference type="Pfam" id="PF08281">
    <property type="entry name" value="Sigma70_r4_2"/>
    <property type="match status" value="1"/>
</dbReference>
<dbReference type="EMBL" id="JAUSQM010000001">
    <property type="protein sequence ID" value="MDP9824028.1"/>
    <property type="molecule type" value="Genomic_DNA"/>
</dbReference>
<evidence type="ECO:0000256" key="1">
    <source>
        <dbReference type="ARBA" id="ARBA00010641"/>
    </source>
</evidence>
<dbReference type="NCBIfam" id="TIGR02937">
    <property type="entry name" value="sigma70-ECF"/>
    <property type="match status" value="1"/>
</dbReference>
<dbReference type="InterPro" id="IPR013249">
    <property type="entry name" value="RNA_pol_sigma70_r4_t2"/>
</dbReference>
<dbReference type="RefSeq" id="WP_181641704.1">
    <property type="nucleotide sequence ID" value="NZ_CCXJ01000168.1"/>
</dbReference>
<keyword evidence="4" id="KW-0804">Transcription</keyword>
<dbReference type="InterPro" id="IPR013325">
    <property type="entry name" value="RNA_pol_sigma_r2"/>
</dbReference>
<dbReference type="PANTHER" id="PTHR43133">
    <property type="entry name" value="RNA POLYMERASE ECF-TYPE SIGMA FACTO"/>
    <property type="match status" value="1"/>
</dbReference>
<keyword evidence="9" id="KW-1185">Reference proteome</keyword>
<feature type="region of interest" description="Disordered" evidence="5">
    <location>
        <begin position="86"/>
        <end position="108"/>
    </location>
</feature>
<dbReference type="InterPro" id="IPR014284">
    <property type="entry name" value="RNA_pol_sigma-70_dom"/>
</dbReference>
<feature type="domain" description="RNA polymerase sigma-70 region 2" evidence="6">
    <location>
        <begin position="21"/>
        <end position="91"/>
    </location>
</feature>
<evidence type="ECO:0000313" key="9">
    <source>
        <dbReference type="Proteomes" id="UP001240447"/>
    </source>
</evidence>
<protein>
    <submittedName>
        <fullName evidence="8">RNA polymerase sigma-70 factor (ECF subfamily)</fullName>
    </submittedName>
</protein>
<evidence type="ECO:0000256" key="3">
    <source>
        <dbReference type="ARBA" id="ARBA00023082"/>
    </source>
</evidence>
<reference evidence="8 9" key="1">
    <citation type="submission" date="2023-07" db="EMBL/GenBank/DDBJ databases">
        <title>Sequencing the genomes of 1000 actinobacteria strains.</title>
        <authorList>
            <person name="Klenk H.-P."/>
        </authorList>
    </citation>
    <scope>NUCLEOTIDE SEQUENCE [LARGE SCALE GENOMIC DNA]</scope>
    <source>
        <strain evidence="8 9">GD13</strain>
    </source>
</reference>